<keyword evidence="2" id="KW-1185">Reference proteome</keyword>
<organism evidence="1 2">
    <name type="scientific">Bugula neritina</name>
    <name type="common">Brown bryozoan</name>
    <name type="synonym">Sertularia neritina</name>
    <dbReference type="NCBI Taxonomy" id="10212"/>
    <lineage>
        <taxon>Eukaryota</taxon>
        <taxon>Metazoa</taxon>
        <taxon>Spiralia</taxon>
        <taxon>Lophotrochozoa</taxon>
        <taxon>Bryozoa</taxon>
        <taxon>Gymnolaemata</taxon>
        <taxon>Cheilostomatida</taxon>
        <taxon>Flustrina</taxon>
        <taxon>Buguloidea</taxon>
        <taxon>Bugulidae</taxon>
        <taxon>Bugula</taxon>
    </lineage>
</organism>
<evidence type="ECO:0000313" key="2">
    <source>
        <dbReference type="Proteomes" id="UP000593567"/>
    </source>
</evidence>
<name>A0A7J7KLZ3_BUGNE</name>
<proteinExistence type="predicted"/>
<gene>
    <name evidence="1" type="ORF">EB796_002513</name>
</gene>
<dbReference type="Proteomes" id="UP000593567">
    <property type="component" value="Unassembled WGS sequence"/>
</dbReference>
<accession>A0A7J7KLZ3</accession>
<reference evidence="1" key="1">
    <citation type="submission" date="2020-06" db="EMBL/GenBank/DDBJ databases">
        <title>Draft genome of Bugula neritina, a colonial animal packing powerful symbionts and potential medicines.</title>
        <authorList>
            <person name="Rayko M."/>
        </authorList>
    </citation>
    <scope>NUCLEOTIDE SEQUENCE [LARGE SCALE GENOMIC DNA]</scope>
    <source>
        <strain evidence="1">Kwan_BN1</strain>
    </source>
</reference>
<comment type="caution">
    <text evidence="1">The sequence shown here is derived from an EMBL/GenBank/DDBJ whole genome shotgun (WGS) entry which is preliminary data.</text>
</comment>
<sequence>MCSNVLVNNEAMLIPAKDLFGRVSKLTAVLQSENIKKVNDEWLWKVDKILLTYNHEKQSYVESSEFTGELKFYESTIPKGGTCLYVKESKILENVKSHATEMIAKTGYQIVLKFAFK</sequence>
<evidence type="ECO:0000313" key="1">
    <source>
        <dbReference type="EMBL" id="KAF6039173.1"/>
    </source>
</evidence>
<dbReference type="AlphaFoldDB" id="A0A7J7KLZ3"/>
<dbReference type="EMBL" id="VXIV02000295">
    <property type="protein sequence ID" value="KAF6039173.1"/>
    <property type="molecule type" value="Genomic_DNA"/>
</dbReference>
<protein>
    <submittedName>
        <fullName evidence="1">Uncharacterized protein</fullName>
    </submittedName>
</protein>